<evidence type="ECO:0000256" key="2">
    <source>
        <dbReference type="ARBA" id="ARBA00023125"/>
    </source>
</evidence>
<dbReference type="Gene3D" id="3.40.50.1360">
    <property type="match status" value="1"/>
</dbReference>
<dbReference type="InterPro" id="IPR050313">
    <property type="entry name" value="Carb_Metab_HTH_regulators"/>
</dbReference>
<dbReference type="SMART" id="SM01134">
    <property type="entry name" value="DeoRC"/>
    <property type="match status" value="1"/>
</dbReference>
<dbReference type="PROSITE" id="PS00894">
    <property type="entry name" value="HTH_DEOR_1"/>
    <property type="match status" value="1"/>
</dbReference>
<reference evidence="5" key="1">
    <citation type="submission" date="2022-08" db="EMBL/GenBank/DDBJ databases">
        <title>Alicyclobacillus fastidiosus DSM 17978, complete genome.</title>
        <authorList>
            <person name="Wang Q."/>
            <person name="Cai R."/>
            <person name="Wang Z."/>
        </authorList>
    </citation>
    <scope>NUCLEOTIDE SEQUENCE</scope>
    <source>
        <strain evidence="5">DSM 17978</strain>
    </source>
</reference>
<dbReference type="InterPro" id="IPR001034">
    <property type="entry name" value="DeoR_HTH"/>
</dbReference>
<dbReference type="SUPFAM" id="SSF46785">
    <property type="entry name" value="Winged helix' DNA-binding domain"/>
    <property type="match status" value="1"/>
</dbReference>
<dbReference type="EMBL" id="CP104067">
    <property type="protein sequence ID" value="WAH40575.1"/>
    <property type="molecule type" value="Genomic_DNA"/>
</dbReference>
<keyword evidence="1" id="KW-0805">Transcription regulation</keyword>
<accession>A0ABY6ZCG2</accession>
<dbReference type="PROSITE" id="PS51000">
    <property type="entry name" value="HTH_DEOR_2"/>
    <property type="match status" value="1"/>
</dbReference>
<evidence type="ECO:0000313" key="5">
    <source>
        <dbReference type="EMBL" id="WAH40575.1"/>
    </source>
</evidence>
<dbReference type="Proteomes" id="UP001164761">
    <property type="component" value="Chromosome"/>
</dbReference>
<name>A0ABY6ZCG2_9BACL</name>
<keyword evidence="3" id="KW-0804">Transcription</keyword>
<proteinExistence type="predicted"/>
<dbReference type="PANTHER" id="PTHR30363">
    <property type="entry name" value="HTH-TYPE TRANSCRIPTIONAL REGULATOR SRLR-RELATED"/>
    <property type="match status" value="1"/>
</dbReference>
<dbReference type="InterPro" id="IPR018356">
    <property type="entry name" value="Tscrpt_reg_HTH_DeoR_CS"/>
</dbReference>
<dbReference type="GO" id="GO:0003677">
    <property type="term" value="F:DNA binding"/>
    <property type="evidence" value="ECO:0007669"/>
    <property type="project" value="UniProtKB-KW"/>
</dbReference>
<gene>
    <name evidence="5" type="ORF">NZD89_19980</name>
</gene>
<keyword evidence="6" id="KW-1185">Reference proteome</keyword>
<dbReference type="InterPro" id="IPR036390">
    <property type="entry name" value="WH_DNA-bd_sf"/>
</dbReference>
<evidence type="ECO:0000313" key="6">
    <source>
        <dbReference type="Proteomes" id="UP001164761"/>
    </source>
</evidence>
<sequence length="267" mass="29581">MLPAERHRAIVDLVNTRGSIRVKELSQLFDVTEETVRRDLDNLSNEGRIRRSHGGAVRVSWDTEEVPYRERENVNVSEKQAIARKAIQYIDAGDRIALDASTTAWHVAVQLPDIPLTVLTNSLKVALELSDRPKIEVVSTGGILRANSLSNVGPMAEEALSRFYVNKAFLSCKCCHLDYGISETDTLQALVKQKMIEISDKVFLLADLSKLGVRDFAQVATIKDLDVLITNGPIPYDMMQEFNRVGVEVVQALEGPLPTLSGPSIAR</sequence>
<dbReference type="InterPro" id="IPR014036">
    <property type="entry name" value="DeoR-like_C"/>
</dbReference>
<dbReference type="InterPro" id="IPR037171">
    <property type="entry name" value="NagB/RpiA_transferase-like"/>
</dbReference>
<feature type="domain" description="HTH deoR-type" evidence="4">
    <location>
        <begin position="3"/>
        <end position="58"/>
    </location>
</feature>
<evidence type="ECO:0000256" key="3">
    <source>
        <dbReference type="ARBA" id="ARBA00023163"/>
    </source>
</evidence>
<organism evidence="5 6">
    <name type="scientific">Alicyclobacillus fastidiosus</name>
    <dbReference type="NCBI Taxonomy" id="392011"/>
    <lineage>
        <taxon>Bacteria</taxon>
        <taxon>Bacillati</taxon>
        <taxon>Bacillota</taxon>
        <taxon>Bacilli</taxon>
        <taxon>Bacillales</taxon>
        <taxon>Alicyclobacillaceae</taxon>
        <taxon>Alicyclobacillus</taxon>
    </lineage>
</organism>
<dbReference type="Pfam" id="PF00455">
    <property type="entry name" value="DeoRC"/>
    <property type="match status" value="1"/>
</dbReference>
<dbReference type="InterPro" id="IPR036388">
    <property type="entry name" value="WH-like_DNA-bd_sf"/>
</dbReference>
<evidence type="ECO:0000259" key="4">
    <source>
        <dbReference type="PROSITE" id="PS51000"/>
    </source>
</evidence>
<evidence type="ECO:0000256" key="1">
    <source>
        <dbReference type="ARBA" id="ARBA00023015"/>
    </source>
</evidence>
<keyword evidence="2 5" id="KW-0238">DNA-binding</keyword>
<dbReference type="Gene3D" id="1.10.10.10">
    <property type="entry name" value="Winged helix-like DNA-binding domain superfamily/Winged helix DNA-binding domain"/>
    <property type="match status" value="1"/>
</dbReference>
<dbReference type="RefSeq" id="WP_268004476.1">
    <property type="nucleotide sequence ID" value="NZ_BSUT01000001.1"/>
</dbReference>
<dbReference type="Pfam" id="PF08220">
    <property type="entry name" value="HTH_DeoR"/>
    <property type="match status" value="1"/>
</dbReference>
<protein>
    <submittedName>
        <fullName evidence="5">DeoR/GlpR family DNA-binding transcription regulator</fullName>
    </submittedName>
</protein>
<dbReference type="PRINTS" id="PR00037">
    <property type="entry name" value="HTHLACR"/>
</dbReference>
<dbReference type="SUPFAM" id="SSF100950">
    <property type="entry name" value="NagB/RpiA/CoA transferase-like"/>
    <property type="match status" value="1"/>
</dbReference>
<dbReference type="PANTHER" id="PTHR30363:SF44">
    <property type="entry name" value="AGA OPERON TRANSCRIPTIONAL REPRESSOR-RELATED"/>
    <property type="match status" value="1"/>
</dbReference>
<dbReference type="SMART" id="SM00420">
    <property type="entry name" value="HTH_DEOR"/>
    <property type="match status" value="1"/>
</dbReference>